<feature type="signal peptide" evidence="9">
    <location>
        <begin position="1"/>
        <end position="25"/>
    </location>
</feature>
<feature type="compositionally biased region" description="Basic residues" evidence="8">
    <location>
        <begin position="1197"/>
        <end position="1210"/>
    </location>
</feature>
<dbReference type="CDD" id="cd19953">
    <property type="entry name" value="PDS5"/>
    <property type="match status" value="1"/>
</dbReference>
<keyword evidence="2" id="KW-0132">Cell division</keyword>
<keyword evidence="3" id="KW-0227">DNA damage</keyword>
<evidence type="ECO:0000313" key="10">
    <source>
        <dbReference type="EMBL" id="CAI0374259.1"/>
    </source>
</evidence>
<gene>
    <name evidence="10" type="ORF">LITE_LOCUS125</name>
</gene>
<accession>A0AAV0GP40</accession>
<reference evidence="10" key="1">
    <citation type="submission" date="2022-08" db="EMBL/GenBank/DDBJ databases">
        <authorList>
            <person name="Gutierrez-Valencia J."/>
        </authorList>
    </citation>
    <scope>NUCLEOTIDE SEQUENCE</scope>
</reference>
<evidence type="ECO:0000256" key="3">
    <source>
        <dbReference type="ARBA" id="ARBA00022763"/>
    </source>
</evidence>
<evidence type="ECO:0000256" key="5">
    <source>
        <dbReference type="ARBA" id="ARBA00023204"/>
    </source>
</evidence>
<dbReference type="InterPro" id="IPR011989">
    <property type="entry name" value="ARM-like"/>
</dbReference>
<dbReference type="GO" id="GO:0006281">
    <property type="term" value="P:DNA repair"/>
    <property type="evidence" value="ECO:0007669"/>
    <property type="project" value="UniProtKB-KW"/>
</dbReference>
<dbReference type="Proteomes" id="UP001154282">
    <property type="component" value="Unassembled WGS sequence"/>
</dbReference>
<proteinExistence type="predicted"/>
<feature type="compositionally biased region" description="Basic and acidic residues" evidence="8">
    <location>
        <begin position="1677"/>
        <end position="1692"/>
    </location>
</feature>
<keyword evidence="9" id="KW-0732">Signal</keyword>
<dbReference type="SUPFAM" id="SSF48371">
    <property type="entry name" value="ARM repeat"/>
    <property type="match status" value="1"/>
</dbReference>
<dbReference type="GO" id="GO:0035825">
    <property type="term" value="P:homologous recombination"/>
    <property type="evidence" value="ECO:0007669"/>
    <property type="project" value="UniProtKB-ARBA"/>
</dbReference>
<feature type="compositionally biased region" description="Basic and acidic residues" evidence="8">
    <location>
        <begin position="1613"/>
        <end position="1662"/>
    </location>
</feature>
<feature type="compositionally biased region" description="Polar residues" evidence="8">
    <location>
        <begin position="1505"/>
        <end position="1514"/>
    </location>
</feature>
<feature type="region of interest" description="Disordered" evidence="8">
    <location>
        <begin position="1477"/>
        <end position="1716"/>
    </location>
</feature>
<feature type="non-terminal residue" evidence="10">
    <location>
        <position position="1"/>
    </location>
</feature>
<feature type="compositionally biased region" description="Basic and acidic residues" evidence="8">
    <location>
        <begin position="1342"/>
        <end position="1361"/>
    </location>
</feature>
<dbReference type="GO" id="GO:0051301">
    <property type="term" value="P:cell division"/>
    <property type="evidence" value="ECO:0007669"/>
    <property type="project" value="UniProtKB-KW"/>
</dbReference>
<feature type="compositionally biased region" description="Basic and acidic residues" evidence="8">
    <location>
        <begin position="1376"/>
        <end position="1385"/>
    </location>
</feature>
<keyword evidence="6" id="KW-0539">Nucleus</keyword>
<keyword evidence="5" id="KW-0234">DNA repair</keyword>
<dbReference type="Gene3D" id="2.30.30.140">
    <property type="match status" value="1"/>
</dbReference>
<name>A0AAV0GP40_9ROSI</name>
<evidence type="ECO:0000256" key="2">
    <source>
        <dbReference type="ARBA" id="ARBA00022618"/>
    </source>
</evidence>
<evidence type="ECO:0000256" key="4">
    <source>
        <dbReference type="ARBA" id="ARBA00022776"/>
    </source>
</evidence>
<keyword evidence="7" id="KW-0131">Cell cycle</keyword>
<feature type="region of interest" description="Disordered" evidence="8">
    <location>
        <begin position="1340"/>
        <end position="1404"/>
    </location>
</feature>
<keyword evidence="4" id="KW-0498">Mitosis</keyword>
<dbReference type="Gene3D" id="1.25.10.10">
    <property type="entry name" value="Leucine-rich Repeat Variant"/>
    <property type="match status" value="1"/>
</dbReference>
<evidence type="ECO:0000313" key="11">
    <source>
        <dbReference type="Proteomes" id="UP001154282"/>
    </source>
</evidence>
<evidence type="ECO:0000256" key="9">
    <source>
        <dbReference type="SAM" id="SignalP"/>
    </source>
</evidence>
<sequence>ETLSLICFFGISSLFLLLCLTLSKASKQRFVCLLDTMAEKKLEEQLKEVGSKLEPLPSSKDALVKLLKQAASCLCEMDQSPSPTMLESMQQFLTAIVKPELLMHQDRDAKLLVATCICEITRITAPVAPYSDDVLKDIFHLIVSTFSGLSDTAGGPSFGRRVVILDTVAKYRSFVVMLDLECDDLIKEMFTTFLAVARDDHQENVLSSMQTIMVVLIEESEEIKEDLLLVILSVLGRNRSDVSKAARRLAMNIIEKCAVKLESGIKQVLVSLMSGDNRLSDIKIDYHEVVYDIYCSAPQILSGVVPYLTGELLNDQLDTRLKALGLVGGLFSLPGSTITETFQPIFLEFLKRLTDRVVEVRMTVLEHVKGCLLSNPLRAEAPQIISALCERLLDYDENIRKQVVEVICDVACHAPGSVPSETMKLVADRLRDKSLTVKRCTMERLAEFFKVYHTKSPDCSITYHEYEWVPGKILRCFYDKDFRSDAIEYVLSVSLFPSELSTIDRVVLWLRILCTFDKVEVKALEKLMEQKLRVQQEMQRYISLRLMDQEGDAPEIQKKKLLCFRIMSRSFADPTNVEENFLILDQLKDANIWKILSSLLDVNTSFQQACTSRDDMLKILGEKHRLYDFLSSLSVKCSYLLFNKEYVKVIISEAGAHKSAGNTELTRSCMDVLVMLARFGPLLFGGAEEELISCLKDENEIIKEGALHVLSKAGGTIKEQLAASSSSIDLILEKLCLEGSRRQAKYAVHALAAITKDDGLKSLSVLYKKLVGMLEERINLPAVLQSLGCIAQTAMPVFETRETEIQEFVKSRILNCKSASPLPQPGGNAKVRWDDVTEASLMKIYGLKVFVKSHLPVKDWHLRPGIDDLLGTMRNLLRHGETSQETESSLVDKAHLRLAAAKAVLRLSKHWDHKIPTDIFHLTLRVAESSFPEARKIFLSKVHQYIKDRLVDAKYACAFLLNPIESEQLDFEEEKQNLVDIIQMHLQAKARQVSLQNDASPLTAFPEYILPHVVHSLAHISCPDVDECKEVKAFEPIYRQLYLFLSLLMHKEEEAKSETGTKEKENVSVIASLFKAIKGSEDIVDMAKTKNSHAVCELGLMIVKRLASKEDDVQVLASPVTLPSLLYKPYEKKEDGSQADEEKTWLADESVITHFQSLELETSQTKLVPAPATTEEEVKKDSNIEENEEPLGEMLKHLKGKGAKSGRAKKEKSSSAKAKSIENDFDILSMVREINMDAVVPSGKFESSNGHERAPIEKKKSLSEQKGEKRKALEVESVPVPKRRRSAAVRLSQSPMKTPSRALVEDSSPDFKNIVSFPRKMGKSGDSDFLVSCVRKSRNSTPKKEFKKADKDDSGSENEAKDSDEENLTSPSCHAEAGKNKKADNTKSPTGSVKNRKRKSSSGLVKFAKKKNGVDFDELIGYRIKIWWPMDKKFYAGTVKSYDPLKGKHVILYDDGDIEVLRLDRERWELIDKGRNTAKKLSSSKRAPSKEESPRPKKRSRGSSQQNKKTSTKITKGKRTPKKNSKQVQNELEKSEHSDVSKPELAQPSDDEETKSDDSQVERKDEKTLSLTGDEESDKENMSTSPVIHSADDEVENKSNHSDDDGEGAQSLEVKDSDDIESEKHKEVNNDSGKEDSMKHEEEKSDSDVEESHSEEEKKGGDQSDEGEESGSEESEDSGHVDMDQTDPKIPELSDDEPLSLWKDKVRKKPASKPAS</sequence>
<feature type="compositionally biased region" description="Basic and acidic residues" evidence="8">
    <location>
        <begin position="1556"/>
        <end position="1568"/>
    </location>
</feature>
<feature type="region of interest" description="Disordered" evidence="8">
    <location>
        <begin position="1242"/>
        <end position="1325"/>
    </location>
</feature>
<evidence type="ECO:0000256" key="7">
    <source>
        <dbReference type="ARBA" id="ARBA00023306"/>
    </source>
</evidence>
<evidence type="ECO:0000256" key="1">
    <source>
        <dbReference type="ARBA" id="ARBA00004123"/>
    </source>
</evidence>
<dbReference type="InterPro" id="IPR016024">
    <property type="entry name" value="ARM-type_fold"/>
</dbReference>
<protein>
    <submittedName>
        <fullName evidence="10">Uncharacterized protein</fullName>
    </submittedName>
</protein>
<dbReference type="GO" id="GO:0000785">
    <property type="term" value="C:chromatin"/>
    <property type="evidence" value="ECO:0007669"/>
    <property type="project" value="TreeGrafter"/>
</dbReference>
<feature type="chain" id="PRO_5043908719" evidence="9">
    <location>
        <begin position="26"/>
        <end position="1716"/>
    </location>
</feature>
<feature type="compositionally biased region" description="Basic and acidic residues" evidence="8">
    <location>
        <begin position="1249"/>
        <end position="1274"/>
    </location>
</feature>
<dbReference type="InterPro" id="IPR039776">
    <property type="entry name" value="Pds5"/>
</dbReference>
<feature type="compositionally biased region" description="Basic and acidic residues" evidence="8">
    <location>
        <begin position="1531"/>
        <end position="1542"/>
    </location>
</feature>
<feature type="compositionally biased region" description="Acidic residues" evidence="8">
    <location>
        <begin position="1663"/>
        <end position="1676"/>
    </location>
</feature>
<feature type="compositionally biased region" description="Basic residues" evidence="8">
    <location>
        <begin position="1515"/>
        <end position="1525"/>
    </location>
</feature>
<keyword evidence="11" id="KW-1185">Reference proteome</keyword>
<evidence type="ECO:0000256" key="8">
    <source>
        <dbReference type="SAM" id="MobiDB-lite"/>
    </source>
</evidence>
<feature type="compositionally biased region" description="Basic residues" evidence="8">
    <location>
        <begin position="1705"/>
        <end position="1716"/>
    </location>
</feature>
<dbReference type="EMBL" id="CAMGYJ010000002">
    <property type="protein sequence ID" value="CAI0374259.1"/>
    <property type="molecule type" value="Genomic_DNA"/>
</dbReference>
<feature type="compositionally biased region" description="Basic and acidic residues" evidence="8">
    <location>
        <begin position="1590"/>
        <end position="1603"/>
    </location>
</feature>
<dbReference type="GO" id="GO:0005634">
    <property type="term" value="C:nucleus"/>
    <property type="evidence" value="ECO:0007669"/>
    <property type="project" value="UniProtKB-SubCell"/>
</dbReference>
<evidence type="ECO:0000256" key="6">
    <source>
        <dbReference type="ARBA" id="ARBA00023242"/>
    </source>
</evidence>
<dbReference type="Pfam" id="PF20168">
    <property type="entry name" value="PDS5"/>
    <property type="match status" value="1"/>
</dbReference>
<dbReference type="PANTHER" id="PTHR12663">
    <property type="entry name" value="ANDROGEN INDUCED INHIBITOR OF PROLIFERATION AS3 / PDS5-RELATED"/>
    <property type="match status" value="1"/>
</dbReference>
<comment type="caution">
    <text evidence="10">The sequence shown here is derived from an EMBL/GenBank/DDBJ whole genome shotgun (WGS) entry which is preliminary data.</text>
</comment>
<organism evidence="10 11">
    <name type="scientific">Linum tenue</name>
    <dbReference type="NCBI Taxonomy" id="586396"/>
    <lineage>
        <taxon>Eukaryota</taxon>
        <taxon>Viridiplantae</taxon>
        <taxon>Streptophyta</taxon>
        <taxon>Embryophyta</taxon>
        <taxon>Tracheophyta</taxon>
        <taxon>Spermatophyta</taxon>
        <taxon>Magnoliopsida</taxon>
        <taxon>eudicotyledons</taxon>
        <taxon>Gunneridae</taxon>
        <taxon>Pentapetalae</taxon>
        <taxon>rosids</taxon>
        <taxon>fabids</taxon>
        <taxon>Malpighiales</taxon>
        <taxon>Linaceae</taxon>
        <taxon>Linum</taxon>
    </lineage>
</organism>
<dbReference type="PANTHER" id="PTHR12663:SF0">
    <property type="entry name" value="PRECOCIOUS DISSOCIATION OF SISTERS 5, ISOFORM A"/>
    <property type="match status" value="1"/>
</dbReference>
<feature type="region of interest" description="Disordered" evidence="8">
    <location>
        <begin position="1169"/>
        <end position="1218"/>
    </location>
</feature>
<dbReference type="GO" id="GO:0007064">
    <property type="term" value="P:mitotic sister chromatid cohesion"/>
    <property type="evidence" value="ECO:0007669"/>
    <property type="project" value="InterPro"/>
</dbReference>
<dbReference type="CDD" id="cd20404">
    <property type="entry name" value="Tudor_Agenet_AtEML-like"/>
    <property type="match status" value="1"/>
</dbReference>
<comment type="subcellular location">
    <subcellularLocation>
        <location evidence="1">Nucleus</location>
    </subcellularLocation>
</comment>